<sequence>MEGVEAPVGSRQRSMTTVRTFLTLETTRLVFLPDFLTANKNSTKRTQRSKATTDGDSTAATTVIQPSTGGVKDNSFNDVQSSGGEANPNRLFVLDRAHFMIVGGGPEDTEAEYTSLTFGLCAVQVDDRVRVHVF</sequence>
<protein>
    <submittedName>
        <fullName evidence="2">Uncharacterized protein</fullName>
    </submittedName>
</protein>
<feature type="compositionally biased region" description="Low complexity" evidence="1">
    <location>
        <begin position="52"/>
        <end position="62"/>
    </location>
</feature>
<organism evidence="2 3">
    <name type="scientific">Cuscuta australis</name>
    <dbReference type="NCBI Taxonomy" id="267555"/>
    <lineage>
        <taxon>Eukaryota</taxon>
        <taxon>Viridiplantae</taxon>
        <taxon>Streptophyta</taxon>
        <taxon>Embryophyta</taxon>
        <taxon>Tracheophyta</taxon>
        <taxon>Spermatophyta</taxon>
        <taxon>Magnoliopsida</taxon>
        <taxon>eudicotyledons</taxon>
        <taxon>Gunneridae</taxon>
        <taxon>Pentapetalae</taxon>
        <taxon>asterids</taxon>
        <taxon>lamiids</taxon>
        <taxon>Solanales</taxon>
        <taxon>Convolvulaceae</taxon>
        <taxon>Cuscuteae</taxon>
        <taxon>Cuscuta</taxon>
        <taxon>Cuscuta subgen. Grammica</taxon>
        <taxon>Cuscuta sect. Cleistogrammica</taxon>
    </lineage>
</organism>
<reference evidence="2 3" key="1">
    <citation type="submission" date="2018-06" db="EMBL/GenBank/DDBJ databases">
        <title>The Genome of Cuscuta australis (Dodder) Provides Insight into the Evolution of Plant Parasitism.</title>
        <authorList>
            <person name="Liu H."/>
        </authorList>
    </citation>
    <scope>NUCLEOTIDE SEQUENCE [LARGE SCALE GENOMIC DNA]</scope>
    <source>
        <strain evidence="3">cv. Yunnan</strain>
        <tissue evidence="2">Vines</tissue>
    </source>
</reference>
<gene>
    <name evidence="2" type="ORF">DM860_015315</name>
</gene>
<dbReference type="AlphaFoldDB" id="A0A328DKS9"/>
<accession>A0A328DKS9</accession>
<proteinExistence type="predicted"/>
<keyword evidence="3" id="KW-1185">Reference proteome</keyword>
<dbReference type="Proteomes" id="UP000249390">
    <property type="component" value="Unassembled WGS sequence"/>
</dbReference>
<evidence type="ECO:0000313" key="2">
    <source>
        <dbReference type="EMBL" id="RAL46322.1"/>
    </source>
</evidence>
<evidence type="ECO:0000313" key="3">
    <source>
        <dbReference type="Proteomes" id="UP000249390"/>
    </source>
</evidence>
<name>A0A328DKS9_9ASTE</name>
<evidence type="ECO:0000256" key="1">
    <source>
        <dbReference type="SAM" id="MobiDB-lite"/>
    </source>
</evidence>
<dbReference type="EMBL" id="NQVE01000123">
    <property type="protein sequence ID" value="RAL46322.1"/>
    <property type="molecule type" value="Genomic_DNA"/>
</dbReference>
<comment type="caution">
    <text evidence="2">The sequence shown here is derived from an EMBL/GenBank/DDBJ whole genome shotgun (WGS) entry which is preliminary data.</text>
</comment>
<feature type="region of interest" description="Disordered" evidence="1">
    <location>
        <begin position="41"/>
        <end position="83"/>
    </location>
</feature>
<feature type="compositionally biased region" description="Polar residues" evidence="1">
    <location>
        <begin position="63"/>
        <end position="83"/>
    </location>
</feature>